<dbReference type="RefSeq" id="WP_098062901.1">
    <property type="nucleotide sequence ID" value="NZ_PDEP01000012.1"/>
</dbReference>
<evidence type="ECO:0000256" key="3">
    <source>
        <dbReference type="ARBA" id="ARBA00022475"/>
    </source>
</evidence>
<reference evidence="9 10" key="1">
    <citation type="submission" date="2017-10" db="EMBL/GenBank/DDBJ databases">
        <title>Draft genome of Longimonas halophila.</title>
        <authorList>
            <person name="Goh K.M."/>
            <person name="Shamsir M.S."/>
            <person name="Lim S.W."/>
        </authorList>
    </citation>
    <scope>NUCLEOTIDE SEQUENCE [LARGE SCALE GENOMIC DNA]</scope>
    <source>
        <strain evidence="9 10">KCTC 42399</strain>
    </source>
</reference>
<dbReference type="AlphaFoldDB" id="A0A2H3P4X0"/>
<feature type="transmembrane region" description="Helical" evidence="8">
    <location>
        <begin position="229"/>
        <end position="247"/>
    </location>
</feature>
<dbReference type="Proteomes" id="UP000221024">
    <property type="component" value="Unassembled WGS sequence"/>
</dbReference>
<keyword evidence="5" id="KW-0862">Zinc</keyword>
<feature type="transmembrane region" description="Helical" evidence="8">
    <location>
        <begin position="259"/>
        <end position="277"/>
    </location>
</feature>
<keyword evidence="7 8" id="KW-0472">Membrane</keyword>
<evidence type="ECO:0000256" key="6">
    <source>
        <dbReference type="ARBA" id="ARBA00022989"/>
    </source>
</evidence>
<keyword evidence="4 8" id="KW-0812">Transmembrane</keyword>
<evidence type="ECO:0000256" key="4">
    <source>
        <dbReference type="ARBA" id="ARBA00022692"/>
    </source>
</evidence>
<protein>
    <submittedName>
        <fullName evidence="9">ZIP family metal transporter</fullName>
    </submittedName>
</protein>
<comment type="caution">
    <text evidence="9">The sequence shown here is derived from an EMBL/GenBank/DDBJ whole genome shotgun (WGS) entry which is preliminary data.</text>
</comment>
<dbReference type="OrthoDB" id="9787346at2"/>
<evidence type="ECO:0000256" key="1">
    <source>
        <dbReference type="ARBA" id="ARBA00004651"/>
    </source>
</evidence>
<organism evidence="9 10">
    <name type="scientific">Longimonas halophila</name>
    <dbReference type="NCBI Taxonomy" id="1469170"/>
    <lineage>
        <taxon>Bacteria</taxon>
        <taxon>Pseudomonadati</taxon>
        <taxon>Rhodothermota</taxon>
        <taxon>Rhodothermia</taxon>
        <taxon>Rhodothermales</taxon>
        <taxon>Salisaetaceae</taxon>
        <taxon>Longimonas</taxon>
    </lineage>
</organism>
<keyword evidence="6 8" id="KW-1133">Transmembrane helix</keyword>
<feature type="transmembrane region" description="Helical" evidence="8">
    <location>
        <begin position="80"/>
        <end position="100"/>
    </location>
</feature>
<evidence type="ECO:0000256" key="2">
    <source>
        <dbReference type="ARBA" id="ARBA00006939"/>
    </source>
</evidence>
<dbReference type="GO" id="GO:0005886">
    <property type="term" value="C:plasma membrane"/>
    <property type="evidence" value="ECO:0007669"/>
    <property type="project" value="UniProtKB-SubCell"/>
</dbReference>
<dbReference type="PANTHER" id="PTHR11040:SF211">
    <property type="entry name" value="ZINC TRANSPORTER ZIP11"/>
    <property type="match status" value="1"/>
</dbReference>
<proteinExistence type="inferred from homology"/>
<evidence type="ECO:0000256" key="8">
    <source>
        <dbReference type="SAM" id="Phobius"/>
    </source>
</evidence>
<evidence type="ECO:0000313" key="9">
    <source>
        <dbReference type="EMBL" id="PEN05646.1"/>
    </source>
</evidence>
<dbReference type="PANTHER" id="PTHR11040">
    <property type="entry name" value="ZINC/IRON TRANSPORTER"/>
    <property type="match status" value="1"/>
</dbReference>
<feature type="transmembrane region" description="Helical" evidence="8">
    <location>
        <begin position="126"/>
        <end position="151"/>
    </location>
</feature>
<keyword evidence="10" id="KW-1185">Reference proteome</keyword>
<evidence type="ECO:0000313" key="10">
    <source>
        <dbReference type="Proteomes" id="UP000221024"/>
    </source>
</evidence>
<evidence type="ECO:0000256" key="5">
    <source>
        <dbReference type="ARBA" id="ARBA00022833"/>
    </source>
</evidence>
<keyword evidence="3" id="KW-1003">Cell membrane</keyword>
<gene>
    <name evidence="9" type="ORF">CRI93_12085</name>
</gene>
<sequence>MDVSALLGFLESLSPVAQALVAGLLTWVATAVGAAFVFSARTVNRRFLDTMLGFAAGVMIAASIWSLIEPSIRMAEAQDMIVWLPAAVGVLLGGGVLRLADALIPHLHSGAPLSEAEGPSTSWQRVTLLVVAITLHNIPEGLAIGVAFGAAATDSGIAVGATVAGAVALTIGICLQNLPEGMAVSLPIRGEGYSRLRSFGYGQLSGLVYPFATVAGATTTLLIRPLLPYALAFAAGAMLYVVIEELIPESHRHGHADPATMGALVGFTVMMVLDVALG</sequence>
<dbReference type="EMBL" id="PDEP01000012">
    <property type="protein sequence ID" value="PEN05646.1"/>
    <property type="molecule type" value="Genomic_DNA"/>
</dbReference>
<accession>A0A2H3P4X0</accession>
<dbReference type="GO" id="GO:0005385">
    <property type="term" value="F:zinc ion transmembrane transporter activity"/>
    <property type="evidence" value="ECO:0007669"/>
    <property type="project" value="TreeGrafter"/>
</dbReference>
<feature type="transmembrane region" description="Helical" evidence="8">
    <location>
        <begin position="16"/>
        <end position="38"/>
    </location>
</feature>
<comment type="subcellular location">
    <subcellularLocation>
        <location evidence="1">Cell membrane</location>
        <topology evidence="1">Multi-pass membrane protein</topology>
    </subcellularLocation>
</comment>
<dbReference type="InterPro" id="IPR003689">
    <property type="entry name" value="ZIP"/>
</dbReference>
<comment type="similarity">
    <text evidence="2">Belongs to the ZIP transporter (TC 2.A.5) family.</text>
</comment>
<feature type="transmembrane region" description="Helical" evidence="8">
    <location>
        <begin position="50"/>
        <end position="68"/>
    </location>
</feature>
<evidence type="ECO:0000256" key="7">
    <source>
        <dbReference type="ARBA" id="ARBA00023136"/>
    </source>
</evidence>
<dbReference type="Pfam" id="PF02535">
    <property type="entry name" value="Zip"/>
    <property type="match status" value="1"/>
</dbReference>
<feature type="transmembrane region" description="Helical" evidence="8">
    <location>
        <begin position="157"/>
        <end position="178"/>
    </location>
</feature>
<name>A0A2H3P4X0_9BACT</name>